<dbReference type="AlphaFoldDB" id="A0A0C9SRZ4"/>
<feature type="active site" description="Charge relay system" evidence="5">
    <location>
        <position position="144"/>
    </location>
</feature>
<keyword evidence="4" id="KW-0378">Hydrolase</keyword>
<dbReference type="EC" id="3.5.1.4" evidence="3"/>
<evidence type="ECO:0000259" key="6">
    <source>
        <dbReference type="Pfam" id="PF01425"/>
    </source>
</evidence>
<evidence type="ECO:0000313" key="8">
    <source>
        <dbReference type="Proteomes" id="UP000053263"/>
    </source>
</evidence>
<name>A0A0C9SRZ4_PLICR</name>
<dbReference type="Pfam" id="PF01425">
    <property type="entry name" value="Amidase"/>
    <property type="match status" value="1"/>
</dbReference>
<dbReference type="HOGENOM" id="CLU_009600_9_2_1"/>
<dbReference type="Proteomes" id="UP000053263">
    <property type="component" value="Unassembled WGS sequence"/>
</dbReference>
<gene>
    <name evidence="7" type="ORF">PLICRDRAFT_45283</name>
</gene>
<dbReference type="PANTHER" id="PTHR46072">
    <property type="entry name" value="AMIDASE-RELATED-RELATED"/>
    <property type="match status" value="1"/>
</dbReference>
<evidence type="ECO:0000256" key="1">
    <source>
        <dbReference type="ARBA" id="ARBA00001311"/>
    </source>
</evidence>
<accession>A0A0C9SRZ4</accession>
<evidence type="ECO:0000313" key="7">
    <source>
        <dbReference type="EMBL" id="KII85142.1"/>
    </source>
</evidence>
<evidence type="ECO:0000256" key="5">
    <source>
        <dbReference type="PIRSR" id="PIRSR001221-1"/>
    </source>
</evidence>
<dbReference type="SUPFAM" id="SSF75304">
    <property type="entry name" value="Amidase signature (AS) enzymes"/>
    <property type="match status" value="1"/>
</dbReference>
<protein>
    <recommendedName>
        <fullName evidence="3">amidase</fullName>
        <ecNumber evidence="3">3.5.1.4</ecNumber>
    </recommendedName>
</protein>
<organism evidence="7 8">
    <name type="scientific">Plicaturopsis crispa FD-325 SS-3</name>
    <dbReference type="NCBI Taxonomy" id="944288"/>
    <lineage>
        <taxon>Eukaryota</taxon>
        <taxon>Fungi</taxon>
        <taxon>Dikarya</taxon>
        <taxon>Basidiomycota</taxon>
        <taxon>Agaricomycotina</taxon>
        <taxon>Agaricomycetes</taxon>
        <taxon>Agaricomycetidae</taxon>
        <taxon>Amylocorticiales</taxon>
        <taxon>Amylocorticiaceae</taxon>
        <taxon>Plicatura</taxon>
        <taxon>Plicaturopsis crispa</taxon>
    </lineage>
</organism>
<reference evidence="7 8" key="1">
    <citation type="submission" date="2014-06" db="EMBL/GenBank/DDBJ databases">
        <title>Evolutionary Origins and Diversification of the Mycorrhizal Mutualists.</title>
        <authorList>
            <consortium name="DOE Joint Genome Institute"/>
            <consortium name="Mycorrhizal Genomics Consortium"/>
            <person name="Kohler A."/>
            <person name="Kuo A."/>
            <person name="Nagy L.G."/>
            <person name="Floudas D."/>
            <person name="Copeland A."/>
            <person name="Barry K.W."/>
            <person name="Cichocki N."/>
            <person name="Veneault-Fourrey C."/>
            <person name="LaButti K."/>
            <person name="Lindquist E.A."/>
            <person name="Lipzen A."/>
            <person name="Lundell T."/>
            <person name="Morin E."/>
            <person name="Murat C."/>
            <person name="Riley R."/>
            <person name="Ohm R."/>
            <person name="Sun H."/>
            <person name="Tunlid A."/>
            <person name="Henrissat B."/>
            <person name="Grigoriev I.V."/>
            <person name="Hibbett D.S."/>
            <person name="Martin F."/>
        </authorList>
    </citation>
    <scope>NUCLEOTIDE SEQUENCE [LARGE SCALE GENOMIC DNA]</scope>
    <source>
        <strain evidence="7 8">FD-325 SS-3</strain>
    </source>
</reference>
<feature type="active site" description="Charge relay system" evidence="5">
    <location>
        <position position="217"/>
    </location>
</feature>
<comment type="similarity">
    <text evidence="2">Belongs to the amidase family.</text>
</comment>
<dbReference type="PANTHER" id="PTHR46072:SF4">
    <property type="entry name" value="AMIDASE C550.07-RELATED"/>
    <property type="match status" value="1"/>
</dbReference>
<dbReference type="GO" id="GO:0004040">
    <property type="term" value="F:amidase activity"/>
    <property type="evidence" value="ECO:0007669"/>
    <property type="project" value="UniProtKB-EC"/>
</dbReference>
<comment type="catalytic activity">
    <reaction evidence="1">
        <text>a monocarboxylic acid amide + H2O = a monocarboxylate + NH4(+)</text>
        <dbReference type="Rhea" id="RHEA:12020"/>
        <dbReference type="ChEBI" id="CHEBI:15377"/>
        <dbReference type="ChEBI" id="CHEBI:28938"/>
        <dbReference type="ChEBI" id="CHEBI:35757"/>
        <dbReference type="ChEBI" id="CHEBI:83628"/>
        <dbReference type="EC" id="3.5.1.4"/>
    </reaction>
</comment>
<proteinExistence type="inferred from homology"/>
<keyword evidence="8" id="KW-1185">Reference proteome</keyword>
<dbReference type="InterPro" id="IPR023631">
    <property type="entry name" value="Amidase_dom"/>
</dbReference>
<feature type="active site" description="Acyl-ester intermediate" evidence="5">
    <location>
        <position position="241"/>
    </location>
</feature>
<dbReference type="InterPro" id="IPR020556">
    <property type="entry name" value="Amidase_CS"/>
</dbReference>
<dbReference type="Gene3D" id="3.90.1300.10">
    <property type="entry name" value="Amidase signature (AS) domain"/>
    <property type="match status" value="1"/>
</dbReference>
<dbReference type="PROSITE" id="PS00571">
    <property type="entry name" value="AMIDASES"/>
    <property type="match status" value="1"/>
</dbReference>
<evidence type="ECO:0000256" key="3">
    <source>
        <dbReference type="ARBA" id="ARBA00012922"/>
    </source>
</evidence>
<dbReference type="EMBL" id="KN832568">
    <property type="protein sequence ID" value="KII85142.1"/>
    <property type="molecule type" value="Genomic_DNA"/>
</dbReference>
<evidence type="ECO:0000256" key="2">
    <source>
        <dbReference type="ARBA" id="ARBA00009199"/>
    </source>
</evidence>
<dbReference type="OrthoDB" id="6428749at2759"/>
<dbReference type="PIRSF" id="PIRSF001221">
    <property type="entry name" value="Amidase_fungi"/>
    <property type="match status" value="1"/>
</dbReference>
<sequence>MDPALSVLPQATGNALYEAKAQALRQRLASSIPESLRLPSTLLDNLPLDVTGIPASCGLLTAEELTLTDLDATAIRDKIAAGKLTCVEVVTAFGKRAAIAQQLVHCLVDYFLDEGIARAKELDEYFKREGKVVGPLHGVPISIKEHMPVKGHYASTGFLSTVQVSPEDCDMVSILRELGAVFYVKTNQPQTIMHLETHSVYGRTLNPHNLNVTAGGSSGGESALIAMKGSPLGVGTDGGGSIRNPCANTGIYGMRPTGRTMPTNGYLAYDDGHMGFYVATGPMCRSARDIDLFFGAVRSAHPELRDPLQLPSPWTTLPQGRKLRVGVMVYDGVVLPQPPMIRALEWAKKKLEAADNIEVVDYKPYCHAEGYAIIRELYYEDGGNGVRRALKEGGEDSMPLTDWVIDPSAVRDHDAQGIWDLHEKRDKFRQRYWHQWKAQGCDVVLLPPFPGSANLHDRARHWSYTAIWNAVDYPGVVFPSGLTVDPALDASLASDYVPTTDADKANYADYDVEKMVGSPLSLQLVARRFEDGMLLAAQHVVEEALKRETKRLGLFQ</sequence>
<evidence type="ECO:0000256" key="4">
    <source>
        <dbReference type="ARBA" id="ARBA00022801"/>
    </source>
</evidence>
<feature type="domain" description="Amidase" evidence="6">
    <location>
        <begin position="88"/>
        <end position="535"/>
    </location>
</feature>
<dbReference type="InterPro" id="IPR036928">
    <property type="entry name" value="AS_sf"/>
</dbReference>